<comment type="caution">
    <text evidence="1">The sequence shown here is derived from an EMBL/GenBank/DDBJ whole genome shotgun (WGS) entry which is preliminary data.</text>
</comment>
<reference evidence="1 2" key="1">
    <citation type="submission" date="2021-06" db="EMBL/GenBank/DDBJ databases">
        <authorList>
            <person name="Palmer J.M."/>
        </authorList>
    </citation>
    <scope>NUCLEOTIDE SEQUENCE [LARGE SCALE GENOMIC DNA]</scope>
    <source>
        <strain evidence="1 2">AS_MEX2019</strain>
        <tissue evidence="1">Muscle</tissue>
    </source>
</reference>
<protein>
    <submittedName>
        <fullName evidence="1">Uncharacterized protein</fullName>
    </submittedName>
</protein>
<proteinExistence type="predicted"/>
<accession>A0ABV0Y7S6</accession>
<keyword evidence="2" id="KW-1185">Reference proteome</keyword>
<organism evidence="1 2">
    <name type="scientific">Ameca splendens</name>
    <dbReference type="NCBI Taxonomy" id="208324"/>
    <lineage>
        <taxon>Eukaryota</taxon>
        <taxon>Metazoa</taxon>
        <taxon>Chordata</taxon>
        <taxon>Craniata</taxon>
        <taxon>Vertebrata</taxon>
        <taxon>Euteleostomi</taxon>
        <taxon>Actinopterygii</taxon>
        <taxon>Neopterygii</taxon>
        <taxon>Teleostei</taxon>
        <taxon>Neoteleostei</taxon>
        <taxon>Acanthomorphata</taxon>
        <taxon>Ovalentaria</taxon>
        <taxon>Atherinomorphae</taxon>
        <taxon>Cyprinodontiformes</taxon>
        <taxon>Goodeidae</taxon>
        <taxon>Ameca</taxon>
    </lineage>
</organism>
<sequence>MIPKVDKLETITHVHKLLLKLLLIVERWQFWFSWRTSPMEEVGDPPDLLEHDDAWLISWFRLSRTIILELCMELASVVQRETRRNRGSLVRVPVLEYTV</sequence>
<dbReference type="EMBL" id="JAHRIP010024228">
    <property type="protein sequence ID" value="MEQ2289682.1"/>
    <property type="molecule type" value="Genomic_DNA"/>
</dbReference>
<evidence type="ECO:0000313" key="2">
    <source>
        <dbReference type="Proteomes" id="UP001469553"/>
    </source>
</evidence>
<name>A0ABV0Y7S6_9TELE</name>
<evidence type="ECO:0000313" key="1">
    <source>
        <dbReference type="EMBL" id="MEQ2289682.1"/>
    </source>
</evidence>
<dbReference type="Proteomes" id="UP001469553">
    <property type="component" value="Unassembled WGS sequence"/>
</dbReference>
<gene>
    <name evidence="1" type="ORF">AMECASPLE_035750</name>
</gene>